<evidence type="ECO:0000256" key="4">
    <source>
        <dbReference type="ARBA" id="ARBA00022729"/>
    </source>
</evidence>
<keyword evidence="13" id="KW-1185">Reference proteome</keyword>
<dbReference type="SUPFAM" id="SSF48208">
    <property type="entry name" value="Six-hairpin glycosidases"/>
    <property type="match status" value="1"/>
</dbReference>
<dbReference type="Proteomes" id="UP001521222">
    <property type="component" value="Unassembled WGS sequence"/>
</dbReference>
<evidence type="ECO:0000313" key="12">
    <source>
        <dbReference type="EMBL" id="KAL1602209.1"/>
    </source>
</evidence>
<evidence type="ECO:0000256" key="5">
    <source>
        <dbReference type="ARBA" id="ARBA00022801"/>
    </source>
</evidence>
<evidence type="ECO:0000256" key="9">
    <source>
        <dbReference type="SAM" id="MobiDB-lite"/>
    </source>
</evidence>
<feature type="region of interest" description="Disordered" evidence="9">
    <location>
        <begin position="403"/>
        <end position="424"/>
    </location>
</feature>
<keyword evidence="4 11" id="KW-0732">Signal</keyword>
<feature type="transmembrane region" description="Helical" evidence="10">
    <location>
        <begin position="427"/>
        <end position="447"/>
    </location>
</feature>
<sequence>MLARSSALSLALFVLASHVAAIDLDVDSQDSIKSAAKSLASTVSAFYDESLKENLTPGIFPYPYYWWEAGLAFNTLIDYFALTNDSEYNNRISEALQHQLGDDNAFMPPNQTKVLGNSDQSFWALASLSAHEAKLPAPASGSWLKFAQNVFDTQVARWDDATCDGGLKWQIFTFNHGYNYKNAESNGQFFLLAARLAEQTGNTTYTDWANKAYNWTTEVGLVSEGYYVYDGTDDQQNCSSINHIQWTSNQGVFTEGAAIMYNLSNAAQNWTNIVTGFVNASSVFTADDGNLKEVACENNGKCDIDQRAFKGIGIRSFGRAARAAPIIAGSLHAIVNASAKGAAKNCEGSSDSVACGLDWSTSDNSTYERATASDGNLGEVLNALSAVQALLWPTIEVNRATWSAGPNSSASGSPSGTSSNGAQHTGAGTTLAASFTFVLAIAFAAALSC</sequence>
<dbReference type="InterPro" id="IPR008928">
    <property type="entry name" value="6-hairpin_glycosidase_sf"/>
</dbReference>
<organism evidence="12 13">
    <name type="scientific">Nothophoma quercina</name>
    <dbReference type="NCBI Taxonomy" id="749835"/>
    <lineage>
        <taxon>Eukaryota</taxon>
        <taxon>Fungi</taxon>
        <taxon>Dikarya</taxon>
        <taxon>Ascomycota</taxon>
        <taxon>Pezizomycotina</taxon>
        <taxon>Dothideomycetes</taxon>
        <taxon>Pleosporomycetidae</taxon>
        <taxon>Pleosporales</taxon>
        <taxon>Pleosporineae</taxon>
        <taxon>Didymellaceae</taxon>
        <taxon>Nothophoma</taxon>
    </lineage>
</organism>
<evidence type="ECO:0000256" key="3">
    <source>
        <dbReference type="ARBA" id="ARBA00012350"/>
    </source>
</evidence>
<dbReference type="InterPro" id="IPR014480">
    <property type="entry name" value="Mannan-1_6-alpha_mannosidase"/>
</dbReference>
<accession>A0ABR3RCR1</accession>
<evidence type="ECO:0000256" key="11">
    <source>
        <dbReference type="SAM" id="SignalP"/>
    </source>
</evidence>
<evidence type="ECO:0000256" key="8">
    <source>
        <dbReference type="PIRNR" id="PIRNR016302"/>
    </source>
</evidence>
<dbReference type="PANTHER" id="PTHR12145">
    <property type="entry name" value="MANNAN ENDO-1,6-ALPHA-MANNOSIDASE DCW1"/>
    <property type="match status" value="1"/>
</dbReference>
<protein>
    <recommendedName>
        <fullName evidence="3 8">Mannan endo-1,6-alpha-mannosidase</fullName>
        <ecNumber evidence="3 8">3.2.1.101</ecNumber>
    </recommendedName>
</protein>
<name>A0ABR3RCR1_9PLEO</name>
<evidence type="ECO:0000256" key="7">
    <source>
        <dbReference type="ARBA" id="ARBA00023295"/>
    </source>
</evidence>
<proteinExistence type="inferred from homology"/>
<comment type="catalytic activity">
    <reaction evidence="1 8">
        <text>Random hydrolysis of (1-&gt;6)-alpha-D-mannosidic linkages in unbranched (1-&gt;6)-mannans.</text>
        <dbReference type="EC" id="3.2.1.101"/>
    </reaction>
</comment>
<dbReference type="PIRSF" id="PIRSF016302">
    <property type="entry name" value="Man_a_manosd"/>
    <property type="match status" value="1"/>
</dbReference>
<keyword evidence="6" id="KW-0325">Glycoprotein</keyword>
<feature type="signal peptide" evidence="11">
    <location>
        <begin position="1"/>
        <end position="21"/>
    </location>
</feature>
<feature type="chain" id="PRO_5046460429" description="Mannan endo-1,6-alpha-mannosidase" evidence="11">
    <location>
        <begin position="22"/>
        <end position="449"/>
    </location>
</feature>
<evidence type="ECO:0000313" key="13">
    <source>
        <dbReference type="Proteomes" id="UP001521222"/>
    </source>
</evidence>
<comment type="similarity">
    <text evidence="2 8">Belongs to the glycosyl hydrolase 76 family.</text>
</comment>
<feature type="compositionally biased region" description="Low complexity" evidence="9">
    <location>
        <begin position="403"/>
        <end position="422"/>
    </location>
</feature>
<reference evidence="12 13" key="1">
    <citation type="submission" date="2024-02" db="EMBL/GenBank/DDBJ databases">
        <title>De novo assembly and annotation of 12 fungi associated with fruit tree decline syndrome in Ontario, Canada.</title>
        <authorList>
            <person name="Sulman M."/>
            <person name="Ellouze W."/>
            <person name="Ilyukhin E."/>
        </authorList>
    </citation>
    <scope>NUCLEOTIDE SEQUENCE [LARGE SCALE GENOMIC DNA]</scope>
    <source>
        <strain evidence="12 13">M97-236</strain>
    </source>
</reference>
<dbReference type="InterPro" id="IPR005198">
    <property type="entry name" value="Glyco_hydro_76"/>
</dbReference>
<keyword evidence="10" id="KW-1133">Transmembrane helix</keyword>
<evidence type="ECO:0000256" key="1">
    <source>
        <dbReference type="ARBA" id="ARBA00001452"/>
    </source>
</evidence>
<dbReference type="EMBL" id="JAKIXB020000014">
    <property type="protein sequence ID" value="KAL1602209.1"/>
    <property type="molecule type" value="Genomic_DNA"/>
</dbReference>
<evidence type="ECO:0000256" key="10">
    <source>
        <dbReference type="SAM" id="Phobius"/>
    </source>
</evidence>
<comment type="caution">
    <text evidence="12">The sequence shown here is derived from an EMBL/GenBank/DDBJ whole genome shotgun (WGS) entry which is preliminary data.</text>
</comment>
<dbReference type="PANTHER" id="PTHR12145:SF36">
    <property type="entry name" value="MANNAN ENDO-1,6-ALPHA-MANNOSIDASE DCW1"/>
    <property type="match status" value="1"/>
</dbReference>
<evidence type="ECO:0000256" key="2">
    <source>
        <dbReference type="ARBA" id="ARBA00009699"/>
    </source>
</evidence>
<keyword evidence="10" id="KW-0812">Transmembrane</keyword>
<evidence type="ECO:0000256" key="6">
    <source>
        <dbReference type="ARBA" id="ARBA00023180"/>
    </source>
</evidence>
<dbReference type="Pfam" id="PF03663">
    <property type="entry name" value="Glyco_hydro_76"/>
    <property type="match status" value="1"/>
</dbReference>
<keyword evidence="5 8" id="KW-0378">Hydrolase</keyword>
<keyword evidence="7 8" id="KW-0326">Glycosidase</keyword>
<gene>
    <name evidence="12" type="ORF">SLS59_004896</name>
</gene>
<dbReference type="EC" id="3.2.1.101" evidence="3 8"/>
<dbReference type="Gene3D" id="1.50.10.20">
    <property type="match status" value="1"/>
</dbReference>
<keyword evidence="10" id="KW-0472">Membrane</keyword>